<gene>
    <name evidence="14" type="ORF">N7U62_02800</name>
</gene>
<dbReference type="Pfam" id="PF13715">
    <property type="entry name" value="CarbopepD_reg_2"/>
    <property type="match status" value="1"/>
</dbReference>
<dbReference type="Pfam" id="PF07715">
    <property type="entry name" value="Plug"/>
    <property type="match status" value="1"/>
</dbReference>
<dbReference type="SUPFAM" id="SSF49464">
    <property type="entry name" value="Carboxypeptidase regulatory domain-like"/>
    <property type="match status" value="1"/>
</dbReference>
<evidence type="ECO:0000256" key="2">
    <source>
        <dbReference type="ARBA" id="ARBA00022448"/>
    </source>
</evidence>
<sequence length="719" mass="80500">MTQSTLIILITFLLGTELMAAHVSGRVTDTQGEALPGVNVYIKDSYDGATTDLEGRFSFSTSESGEQTLIASSIGFRAYESTINLNGDLTFQIQLREEVNRLSGVTITAGSFEASDEKKSTILKPLDIAMTAGAAADIPGVLNMLPGTTTNGETGRLFVRGGTANETQAFVDGIWVNNFYSTTANNVPSRSRFDPFLFKGTFFSTGGYSAEYGQALSSVLSLNSLDLAEETLTDIGVMTIGGDVAHTQRWDEASLYGKVQYTNLDPYMNLVDQQYEWKDGPTSINGTMMYRQRIKGKDMLKVFASYDQSDFHAVIPSINNPGGNDMASSNRNAYLNATYKKPIGDHSMAYAGLSYGKYDETTDFNSIDIMQSTQSVHGKSYFTTDVNQLSVKVGGEWIYQGVSEDTELSPSEEYKAKYDNSLAAGFSELDYYLTNDLTVRAGLRYAYYSAFDQAKWSPRVSMAYKTGEYSQLSAAFGKFHQLPQSKLMLIGDEYISPEEANHYILSYQRITEGFTFRSEVYYKTYDQLVTYSAADPFNPTTFSNSGKGYARGLDLFFRDTKTIKNADYWISYSFIDSKRKFENYPDQARPDFTAMHNVSVVYKHFIPVLRTQVGASWNFNNGRPYNDPNDDVFNGQRTKFYSDLSFNFAYLYRQNIILYASASNLLGRDNVFGYEFENQPGTDGVMDARPIGQQAKRFFFVGLFISLSKDKQYNQLDKL</sequence>
<evidence type="ECO:0000313" key="14">
    <source>
        <dbReference type="EMBL" id="MCV9385571.1"/>
    </source>
</evidence>
<feature type="domain" description="TonB-dependent receptor-like beta-barrel" evidence="12">
    <location>
        <begin position="315"/>
        <end position="665"/>
    </location>
</feature>
<dbReference type="SUPFAM" id="SSF56935">
    <property type="entry name" value="Porins"/>
    <property type="match status" value="1"/>
</dbReference>
<keyword evidence="4 10" id="KW-0812">Transmembrane</keyword>
<dbReference type="InterPro" id="IPR012910">
    <property type="entry name" value="Plug_dom"/>
</dbReference>
<evidence type="ECO:0000313" key="15">
    <source>
        <dbReference type="Proteomes" id="UP001300692"/>
    </source>
</evidence>
<keyword evidence="6 11" id="KW-0798">TonB box</keyword>
<evidence type="ECO:0000259" key="12">
    <source>
        <dbReference type="Pfam" id="PF00593"/>
    </source>
</evidence>
<dbReference type="PROSITE" id="PS52016">
    <property type="entry name" value="TONB_DEPENDENT_REC_3"/>
    <property type="match status" value="1"/>
</dbReference>
<dbReference type="Gene3D" id="2.60.40.1120">
    <property type="entry name" value="Carboxypeptidase-like, regulatory domain"/>
    <property type="match status" value="1"/>
</dbReference>
<evidence type="ECO:0000256" key="1">
    <source>
        <dbReference type="ARBA" id="ARBA00004571"/>
    </source>
</evidence>
<protein>
    <submittedName>
        <fullName evidence="14">TonB-dependent receptor</fullName>
    </submittedName>
</protein>
<dbReference type="PANTHER" id="PTHR30069:SF29">
    <property type="entry name" value="HEMOGLOBIN AND HEMOGLOBIN-HAPTOGLOBIN-BINDING PROTEIN 1-RELATED"/>
    <property type="match status" value="1"/>
</dbReference>
<evidence type="ECO:0000256" key="7">
    <source>
        <dbReference type="ARBA" id="ARBA00023136"/>
    </source>
</evidence>
<evidence type="ECO:0000256" key="8">
    <source>
        <dbReference type="ARBA" id="ARBA00023170"/>
    </source>
</evidence>
<dbReference type="InterPro" id="IPR008969">
    <property type="entry name" value="CarboxyPept-like_regulatory"/>
</dbReference>
<evidence type="ECO:0000256" key="10">
    <source>
        <dbReference type="PROSITE-ProRule" id="PRU01360"/>
    </source>
</evidence>
<dbReference type="RefSeq" id="WP_264136356.1">
    <property type="nucleotide sequence ID" value="NZ_JAOYOD010000001.1"/>
</dbReference>
<dbReference type="PANTHER" id="PTHR30069">
    <property type="entry name" value="TONB-DEPENDENT OUTER MEMBRANE RECEPTOR"/>
    <property type="match status" value="1"/>
</dbReference>
<dbReference type="EMBL" id="JAOYOD010000001">
    <property type="protein sequence ID" value="MCV9385571.1"/>
    <property type="molecule type" value="Genomic_DNA"/>
</dbReference>
<keyword evidence="15" id="KW-1185">Reference proteome</keyword>
<keyword evidence="8 14" id="KW-0675">Receptor</keyword>
<keyword evidence="9 10" id="KW-0998">Cell outer membrane</keyword>
<evidence type="ECO:0000256" key="9">
    <source>
        <dbReference type="ARBA" id="ARBA00023237"/>
    </source>
</evidence>
<proteinExistence type="inferred from homology"/>
<dbReference type="Gene3D" id="2.40.170.20">
    <property type="entry name" value="TonB-dependent receptor, beta-barrel domain"/>
    <property type="match status" value="1"/>
</dbReference>
<keyword evidence="5" id="KW-0732">Signal</keyword>
<evidence type="ECO:0000256" key="11">
    <source>
        <dbReference type="RuleBase" id="RU003357"/>
    </source>
</evidence>
<comment type="caution">
    <text evidence="14">The sequence shown here is derived from an EMBL/GenBank/DDBJ whole genome shotgun (WGS) entry which is preliminary data.</text>
</comment>
<dbReference type="Pfam" id="PF00593">
    <property type="entry name" value="TonB_dep_Rec_b-barrel"/>
    <property type="match status" value="1"/>
</dbReference>
<evidence type="ECO:0000256" key="5">
    <source>
        <dbReference type="ARBA" id="ARBA00022729"/>
    </source>
</evidence>
<dbReference type="InterPro" id="IPR039426">
    <property type="entry name" value="TonB-dep_rcpt-like"/>
</dbReference>
<keyword evidence="7 10" id="KW-0472">Membrane</keyword>
<comment type="subcellular location">
    <subcellularLocation>
        <location evidence="1 10">Cell outer membrane</location>
        <topology evidence="1 10">Multi-pass membrane protein</topology>
    </subcellularLocation>
</comment>
<evidence type="ECO:0000256" key="4">
    <source>
        <dbReference type="ARBA" id="ARBA00022692"/>
    </source>
</evidence>
<dbReference type="InterPro" id="IPR036942">
    <property type="entry name" value="Beta-barrel_TonB_sf"/>
</dbReference>
<feature type="domain" description="TonB-dependent receptor plug" evidence="13">
    <location>
        <begin position="134"/>
        <end position="214"/>
    </location>
</feature>
<dbReference type="Proteomes" id="UP001300692">
    <property type="component" value="Unassembled WGS sequence"/>
</dbReference>
<keyword evidence="2 10" id="KW-0813">Transport</keyword>
<evidence type="ECO:0000259" key="13">
    <source>
        <dbReference type="Pfam" id="PF07715"/>
    </source>
</evidence>
<comment type="similarity">
    <text evidence="10 11">Belongs to the TonB-dependent receptor family.</text>
</comment>
<evidence type="ECO:0000256" key="6">
    <source>
        <dbReference type="ARBA" id="ARBA00023077"/>
    </source>
</evidence>
<name>A0ABT3CPA8_9BACT</name>
<accession>A0ABT3CPA8</accession>
<dbReference type="InterPro" id="IPR000531">
    <property type="entry name" value="Beta-barrel_TonB"/>
</dbReference>
<organism evidence="14 15">
    <name type="scientific">Reichenbachiella ulvae</name>
    <dbReference type="NCBI Taxonomy" id="2980104"/>
    <lineage>
        <taxon>Bacteria</taxon>
        <taxon>Pseudomonadati</taxon>
        <taxon>Bacteroidota</taxon>
        <taxon>Cytophagia</taxon>
        <taxon>Cytophagales</taxon>
        <taxon>Reichenbachiellaceae</taxon>
        <taxon>Reichenbachiella</taxon>
    </lineage>
</organism>
<reference evidence="14 15" key="1">
    <citation type="submission" date="2022-10" db="EMBL/GenBank/DDBJ databases">
        <title>Comparative genomics and taxonomic characterization of three novel marine species of genus Reichenbachiella exhibiting antioxidant and polysaccharide degradation activities.</title>
        <authorList>
            <person name="Muhammad N."/>
            <person name="Lee Y.-J."/>
            <person name="Ko J."/>
            <person name="Kim S.-G."/>
        </authorList>
    </citation>
    <scope>NUCLEOTIDE SEQUENCE [LARGE SCALE GENOMIC DNA]</scope>
    <source>
        <strain evidence="14 15">ABR2-5</strain>
    </source>
</reference>
<evidence type="ECO:0000256" key="3">
    <source>
        <dbReference type="ARBA" id="ARBA00022452"/>
    </source>
</evidence>
<keyword evidence="3 10" id="KW-1134">Transmembrane beta strand</keyword>